<dbReference type="AlphaFoldDB" id="A0A4P7AI19"/>
<dbReference type="GO" id="GO:0003735">
    <property type="term" value="F:structural constituent of ribosome"/>
    <property type="evidence" value="ECO:0007669"/>
    <property type="project" value="InterPro"/>
</dbReference>
<dbReference type="InterPro" id="IPR005823">
    <property type="entry name" value="Ribosomal_uL13_bac-type"/>
</dbReference>
<evidence type="ECO:0000256" key="1">
    <source>
        <dbReference type="ARBA" id="ARBA00006227"/>
    </source>
</evidence>
<dbReference type="HAMAP" id="MF_01366">
    <property type="entry name" value="Ribosomal_uL13"/>
    <property type="match status" value="1"/>
</dbReference>
<dbReference type="PIRSF" id="PIRSF002181">
    <property type="entry name" value="Ribosomal_L13"/>
    <property type="match status" value="1"/>
</dbReference>
<dbReference type="SUPFAM" id="SSF52161">
    <property type="entry name" value="Ribosomal protein L13"/>
    <property type="match status" value="1"/>
</dbReference>
<dbReference type="GO" id="GO:0003729">
    <property type="term" value="F:mRNA binding"/>
    <property type="evidence" value="ECO:0007669"/>
    <property type="project" value="UniProtKB-ARBA"/>
</dbReference>
<dbReference type="NCBIfam" id="TIGR01066">
    <property type="entry name" value="rplM_bact"/>
    <property type="match status" value="1"/>
</dbReference>
<protein>
    <recommendedName>
        <fullName evidence="4 5">Large ribosomal subunit protein uL13</fullName>
    </recommendedName>
</protein>
<dbReference type="PANTHER" id="PTHR11545:SF2">
    <property type="entry name" value="LARGE RIBOSOMAL SUBUNIT PROTEIN UL13M"/>
    <property type="match status" value="1"/>
</dbReference>
<evidence type="ECO:0000256" key="2">
    <source>
        <dbReference type="ARBA" id="ARBA00022980"/>
    </source>
</evidence>
<evidence type="ECO:0000313" key="7">
    <source>
        <dbReference type="Proteomes" id="UP000294309"/>
    </source>
</evidence>
<dbReference type="Pfam" id="PF00572">
    <property type="entry name" value="Ribosomal_L13"/>
    <property type="match status" value="1"/>
</dbReference>
<dbReference type="PANTHER" id="PTHR11545">
    <property type="entry name" value="RIBOSOMAL PROTEIN L13"/>
    <property type="match status" value="1"/>
</dbReference>
<dbReference type="Proteomes" id="UP000294309">
    <property type="component" value="Chromosome"/>
</dbReference>
<keyword evidence="7" id="KW-1185">Reference proteome</keyword>
<name>A0A4P7AI19_9MOLU</name>
<dbReference type="GO" id="GO:0017148">
    <property type="term" value="P:negative regulation of translation"/>
    <property type="evidence" value="ECO:0007669"/>
    <property type="project" value="TreeGrafter"/>
</dbReference>
<dbReference type="EMBL" id="CP038013">
    <property type="protein sequence ID" value="QBQ08104.1"/>
    <property type="molecule type" value="Genomic_DNA"/>
</dbReference>
<keyword evidence="3 5" id="KW-0687">Ribonucleoprotein</keyword>
<comment type="subunit">
    <text evidence="5">Part of the 50S ribosomal subunit.</text>
</comment>
<dbReference type="GO" id="GO:0006412">
    <property type="term" value="P:translation"/>
    <property type="evidence" value="ECO:0007669"/>
    <property type="project" value="UniProtKB-UniRule"/>
</dbReference>
<reference evidence="6 7" key="1">
    <citation type="submission" date="2019-03" db="EMBL/GenBank/DDBJ databases">
        <title>Complete genome sequence of Spiroplasma gladiatoris TG-1 (DSM 22552).</title>
        <authorList>
            <person name="Lin Y.-C."/>
            <person name="Chou L."/>
            <person name="Kuo C.-H."/>
        </authorList>
    </citation>
    <scope>NUCLEOTIDE SEQUENCE [LARGE SCALE GENOMIC DNA]</scope>
    <source>
        <strain evidence="6 7">TG-1</strain>
    </source>
</reference>
<dbReference type="InterPro" id="IPR005822">
    <property type="entry name" value="Ribosomal_uL13"/>
</dbReference>
<evidence type="ECO:0000256" key="5">
    <source>
        <dbReference type="HAMAP-Rule" id="MF_01366"/>
    </source>
</evidence>
<dbReference type="GO" id="GO:0022625">
    <property type="term" value="C:cytosolic large ribosomal subunit"/>
    <property type="evidence" value="ECO:0007669"/>
    <property type="project" value="TreeGrafter"/>
</dbReference>
<dbReference type="FunFam" id="3.90.1180.10:FF:000001">
    <property type="entry name" value="50S ribosomal protein L13"/>
    <property type="match status" value="1"/>
</dbReference>
<comment type="function">
    <text evidence="5">This protein is one of the early assembly proteins of the 50S ribosomal subunit, although it is not seen to bind rRNA by itself. It is important during the early stages of 50S assembly.</text>
</comment>
<organism evidence="6 7">
    <name type="scientific">Spiroplasma gladiatoris</name>
    <dbReference type="NCBI Taxonomy" id="2143"/>
    <lineage>
        <taxon>Bacteria</taxon>
        <taxon>Bacillati</taxon>
        <taxon>Mycoplasmatota</taxon>
        <taxon>Mollicutes</taxon>
        <taxon>Entomoplasmatales</taxon>
        <taxon>Spiroplasmataceae</taxon>
        <taxon>Spiroplasma</taxon>
    </lineage>
</organism>
<dbReference type="InterPro" id="IPR036899">
    <property type="entry name" value="Ribosomal_uL13_sf"/>
</dbReference>
<accession>A0A4P7AI19</accession>
<evidence type="ECO:0000313" key="6">
    <source>
        <dbReference type="EMBL" id="QBQ08104.1"/>
    </source>
</evidence>
<comment type="similarity">
    <text evidence="1 5">Belongs to the universal ribosomal protein uL13 family.</text>
</comment>
<evidence type="ECO:0000256" key="4">
    <source>
        <dbReference type="ARBA" id="ARBA00035201"/>
    </source>
</evidence>
<sequence length="165" mass="18575">MCLLTSPGSEGEKAQMKQTTLIKTADIAKKWYVVDATDAILGRLSTQVATILRGKHKPDFTPHINNGDHVIIINAEKVVLTGKKEQDKNYYHHSMYPGGLKSRNVKTQRSLFPERIIERAVRLMLPKNTQGANQYRALHVYAGSEHPHQAQNPQVLVINLRKGDK</sequence>
<evidence type="ECO:0000256" key="3">
    <source>
        <dbReference type="ARBA" id="ARBA00023274"/>
    </source>
</evidence>
<keyword evidence="2 5" id="KW-0689">Ribosomal protein</keyword>
<dbReference type="Gene3D" id="3.90.1180.10">
    <property type="entry name" value="Ribosomal protein L13"/>
    <property type="match status" value="1"/>
</dbReference>
<gene>
    <name evidence="5 6" type="primary">rplM</name>
    <name evidence="6" type="ORF">SGLAD_v1c09050</name>
</gene>
<dbReference type="CDD" id="cd00392">
    <property type="entry name" value="Ribosomal_L13"/>
    <property type="match status" value="1"/>
</dbReference>
<proteinExistence type="inferred from homology"/>
<dbReference type="KEGG" id="sgq:SGLAD_v1c09050"/>